<dbReference type="SUPFAM" id="SSF48452">
    <property type="entry name" value="TPR-like"/>
    <property type="match status" value="1"/>
</dbReference>
<reference evidence="2" key="1">
    <citation type="submission" date="2023-06" db="EMBL/GenBank/DDBJ databases">
        <authorList>
            <person name="Zhang S."/>
        </authorList>
    </citation>
    <scope>NUCLEOTIDE SEQUENCE</scope>
    <source>
        <strain evidence="2">SG2303</strain>
    </source>
</reference>
<keyword evidence="1" id="KW-0802">TPR repeat</keyword>
<protein>
    <submittedName>
        <fullName evidence="2">Tetratricopeptide repeat protein</fullName>
    </submittedName>
</protein>
<dbReference type="Pfam" id="PF01075">
    <property type="entry name" value="Glyco_transf_9"/>
    <property type="match status" value="1"/>
</dbReference>
<feature type="repeat" description="TPR" evidence="1">
    <location>
        <begin position="42"/>
        <end position="75"/>
    </location>
</feature>
<dbReference type="Pfam" id="PF14559">
    <property type="entry name" value="TPR_19"/>
    <property type="match status" value="1"/>
</dbReference>
<dbReference type="RefSeq" id="WP_289828322.1">
    <property type="nucleotide sequence ID" value="NZ_JAUEDK010000003.1"/>
</dbReference>
<name>A0ABT7XJ34_9NEIS</name>
<dbReference type="PANTHER" id="PTHR44809:SF1">
    <property type="entry name" value="PROTEIN O-MANNOSYL-TRANSFERASE TMTC1"/>
    <property type="match status" value="1"/>
</dbReference>
<dbReference type="InterPro" id="IPR011990">
    <property type="entry name" value="TPR-like_helical_dom_sf"/>
</dbReference>
<dbReference type="Gene3D" id="1.25.40.10">
    <property type="entry name" value="Tetratricopeptide repeat domain"/>
    <property type="match status" value="2"/>
</dbReference>
<dbReference type="Gene3D" id="3.40.50.2000">
    <property type="entry name" value="Glycogen Phosphorylase B"/>
    <property type="match status" value="1"/>
</dbReference>
<organism evidence="2 3">
    <name type="scientific">Crenobacter oryzisoli</name>
    <dbReference type="NCBI Taxonomy" id="3056844"/>
    <lineage>
        <taxon>Bacteria</taxon>
        <taxon>Pseudomonadati</taxon>
        <taxon>Pseudomonadota</taxon>
        <taxon>Betaproteobacteria</taxon>
        <taxon>Neisseriales</taxon>
        <taxon>Neisseriaceae</taxon>
        <taxon>Crenobacter</taxon>
    </lineage>
</organism>
<dbReference type="InterPro" id="IPR019734">
    <property type="entry name" value="TPR_rpt"/>
</dbReference>
<sequence length="464" mass="50750">MSAHFAQAEAAFHEGNQCMEAGDAEGAAASFRRALGFAPGFAEALANLGYLYELSGAVADAEVCYRQAIASSPDCIQVYLNLGVLLMNRKRFADAETIYRQALAVAPDSSAVWSSLGVLLACAKREDEAERCYRTALALDSTDEKARFNLGYVLLRQGRFEEGWHCLEARTNHALLRQQAFFACPRWQGEPLAGKSIVVGFEAGHGDMIQFCRYTAVLKRMGATRVTVVCHPGLKTLFASLPGADEVLSFQDAVPSSGWDFWTLPMSLPHHCRTHLLDDIPAAIPYLAAEPERVAHWSHLLPEGQPRVGLVWKGNAHFENDAERSLPCLDALAPLATVTGVQYVSLQKGPGEQEAEQPPTGLPLLPLGAALQDFADTAALVTNLDLVISVDTAVAHLAGALGKPCWVLLPDYRTDWRWLTGRSDTPWYPEQMRLFRQPPGGDWAEVVADVTRALQQWAPLQRSA</sequence>
<dbReference type="EMBL" id="JAUEDK010000003">
    <property type="protein sequence ID" value="MDN0073781.1"/>
    <property type="molecule type" value="Genomic_DNA"/>
</dbReference>
<feature type="repeat" description="TPR" evidence="1">
    <location>
        <begin position="76"/>
        <end position="109"/>
    </location>
</feature>
<gene>
    <name evidence="2" type="ORF">QU481_02585</name>
</gene>
<dbReference type="InterPro" id="IPR002201">
    <property type="entry name" value="Glyco_trans_9"/>
</dbReference>
<dbReference type="SMART" id="SM00028">
    <property type="entry name" value="TPR"/>
    <property type="match status" value="4"/>
</dbReference>
<dbReference type="Pfam" id="PF13432">
    <property type="entry name" value="TPR_16"/>
    <property type="match status" value="1"/>
</dbReference>
<comment type="caution">
    <text evidence="2">The sequence shown here is derived from an EMBL/GenBank/DDBJ whole genome shotgun (WGS) entry which is preliminary data.</text>
</comment>
<dbReference type="PANTHER" id="PTHR44809">
    <property type="match status" value="1"/>
</dbReference>
<dbReference type="InterPro" id="IPR052943">
    <property type="entry name" value="TMTC_O-mannosyl-trnsfr"/>
</dbReference>
<evidence type="ECO:0000256" key="1">
    <source>
        <dbReference type="PROSITE-ProRule" id="PRU00339"/>
    </source>
</evidence>
<keyword evidence="3" id="KW-1185">Reference proteome</keyword>
<dbReference type="PROSITE" id="PS50005">
    <property type="entry name" value="TPR"/>
    <property type="match status" value="3"/>
</dbReference>
<dbReference type="SUPFAM" id="SSF53756">
    <property type="entry name" value="UDP-Glycosyltransferase/glycogen phosphorylase"/>
    <property type="match status" value="1"/>
</dbReference>
<accession>A0ABT7XJ34</accession>
<evidence type="ECO:0000313" key="2">
    <source>
        <dbReference type="EMBL" id="MDN0073781.1"/>
    </source>
</evidence>
<feature type="repeat" description="TPR" evidence="1">
    <location>
        <begin position="110"/>
        <end position="143"/>
    </location>
</feature>
<evidence type="ECO:0000313" key="3">
    <source>
        <dbReference type="Proteomes" id="UP001168540"/>
    </source>
</evidence>
<dbReference type="Proteomes" id="UP001168540">
    <property type="component" value="Unassembled WGS sequence"/>
</dbReference>
<proteinExistence type="predicted"/>